<evidence type="ECO:0000313" key="2">
    <source>
        <dbReference type="Proteomes" id="UP000266673"/>
    </source>
</evidence>
<proteinExistence type="predicted"/>
<protein>
    <submittedName>
        <fullName evidence="1">Uncharacterized protein</fullName>
    </submittedName>
</protein>
<dbReference type="OrthoDB" id="2355984at2759"/>
<accession>A0A397VKV3</accession>
<name>A0A397VKV3_9GLOM</name>
<dbReference type="EMBL" id="QKWP01000349">
    <property type="protein sequence ID" value="RIB21639.1"/>
    <property type="molecule type" value="Genomic_DNA"/>
</dbReference>
<evidence type="ECO:0000313" key="1">
    <source>
        <dbReference type="EMBL" id="RIB21639.1"/>
    </source>
</evidence>
<keyword evidence="2" id="KW-1185">Reference proteome</keyword>
<comment type="caution">
    <text evidence="1">The sequence shown here is derived from an EMBL/GenBank/DDBJ whole genome shotgun (WGS) entry which is preliminary data.</text>
</comment>
<sequence>MENNTNSKASDEPTDHAAITIDMSKIDAIAIGNYVDLAEFEYKSLKANMKYNDKDHSLQTSKNRVIAIRKRSRPQKFTDISLWLLTFRAYMEAILIIYDLKEQELNAYQDHINTLCIKQEFSAIATYNEDRHLHLTTNHDSTLFEQNIEVEGENFDVTTTKKQRTIANPRNAKEDITWQDRRQICINWNCKGCPMTTTANEYTPVLSAEK</sequence>
<reference evidence="1 2" key="1">
    <citation type="submission" date="2018-06" db="EMBL/GenBank/DDBJ databases">
        <title>Comparative genomics reveals the genomic features of Rhizophagus irregularis, R. cerebriforme, R. diaphanum and Gigaspora rosea, and their symbiotic lifestyle signature.</title>
        <authorList>
            <person name="Morin E."/>
            <person name="San Clemente H."/>
            <person name="Chen E.C.H."/>
            <person name="De La Providencia I."/>
            <person name="Hainaut M."/>
            <person name="Kuo A."/>
            <person name="Kohler A."/>
            <person name="Murat C."/>
            <person name="Tang N."/>
            <person name="Roy S."/>
            <person name="Loubradou J."/>
            <person name="Henrissat B."/>
            <person name="Grigoriev I.V."/>
            <person name="Corradi N."/>
            <person name="Roux C."/>
            <person name="Martin F.M."/>
        </authorList>
    </citation>
    <scope>NUCLEOTIDE SEQUENCE [LARGE SCALE GENOMIC DNA]</scope>
    <source>
        <strain evidence="1 2">DAOM 194757</strain>
    </source>
</reference>
<dbReference type="AlphaFoldDB" id="A0A397VKV3"/>
<dbReference type="Proteomes" id="UP000266673">
    <property type="component" value="Unassembled WGS sequence"/>
</dbReference>
<gene>
    <name evidence="1" type="ORF">C2G38_2034210</name>
</gene>
<organism evidence="1 2">
    <name type="scientific">Gigaspora rosea</name>
    <dbReference type="NCBI Taxonomy" id="44941"/>
    <lineage>
        <taxon>Eukaryota</taxon>
        <taxon>Fungi</taxon>
        <taxon>Fungi incertae sedis</taxon>
        <taxon>Mucoromycota</taxon>
        <taxon>Glomeromycotina</taxon>
        <taxon>Glomeromycetes</taxon>
        <taxon>Diversisporales</taxon>
        <taxon>Gigasporaceae</taxon>
        <taxon>Gigaspora</taxon>
    </lineage>
</organism>